<proteinExistence type="predicted"/>
<protein>
    <recommendedName>
        <fullName evidence="5">Small secreted protein</fullName>
    </recommendedName>
</protein>
<keyword evidence="4" id="KW-1185">Reference proteome</keyword>
<feature type="compositionally biased region" description="Low complexity" evidence="1">
    <location>
        <begin position="180"/>
        <end position="191"/>
    </location>
</feature>
<evidence type="ECO:0000313" key="4">
    <source>
        <dbReference type="Proteomes" id="UP000050867"/>
    </source>
</evidence>
<evidence type="ECO:0008006" key="5">
    <source>
        <dbReference type="Google" id="ProtNLM"/>
    </source>
</evidence>
<evidence type="ECO:0000256" key="2">
    <source>
        <dbReference type="SAM" id="SignalP"/>
    </source>
</evidence>
<gene>
    <name evidence="3" type="ORF">AQ490_06725</name>
</gene>
<reference evidence="3 4" key="1">
    <citation type="submission" date="2015-10" db="EMBL/GenBank/DDBJ databases">
        <title>Draft genome sequence of pyrrolomycin-producing Streptomyces vitaminophilus.</title>
        <authorList>
            <person name="Graham D.E."/>
            <person name="Mahan K.M."/>
            <person name="Klingeman D.M."/>
            <person name="Hettich R.L."/>
            <person name="Parry R.J."/>
        </authorList>
    </citation>
    <scope>NUCLEOTIDE SEQUENCE [LARGE SCALE GENOMIC DNA]</scope>
    <source>
        <strain evidence="3 4">ATCC 31673</strain>
    </source>
</reference>
<feature type="region of interest" description="Disordered" evidence="1">
    <location>
        <begin position="132"/>
        <end position="200"/>
    </location>
</feature>
<dbReference type="STRING" id="76728.AQ490_06725"/>
<sequence length="200" mass="20878">MNEKVATALAGAALAALALAGCGGGDDNSKEMEAWAKDVCGSMKTLLDRAEQAEKDTGVVKEGEKPADLKKRLSQDMDTAATSYRELADDVNGAGPPPVDDGEQLHRDAVEQLRNSAKAYEDLKQQVDELDTKNQGNFAEGLTDVSKEQQALGKMDSEALRKLGTGETGRAMAEQPGCKASSSAPEASSDSGTASQDAAD</sequence>
<evidence type="ECO:0000256" key="1">
    <source>
        <dbReference type="SAM" id="MobiDB-lite"/>
    </source>
</evidence>
<evidence type="ECO:0000313" key="3">
    <source>
        <dbReference type="EMBL" id="KRV47582.1"/>
    </source>
</evidence>
<accession>A0A0T6LNA7</accession>
<dbReference type="EMBL" id="LLZU01000036">
    <property type="protein sequence ID" value="KRV47582.1"/>
    <property type="molecule type" value="Genomic_DNA"/>
</dbReference>
<organism evidence="3 4">
    <name type="scientific">Wenjunlia vitaminophila</name>
    <name type="common">Streptomyces vitaminophilus</name>
    <dbReference type="NCBI Taxonomy" id="76728"/>
    <lineage>
        <taxon>Bacteria</taxon>
        <taxon>Bacillati</taxon>
        <taxon>Actinomycetota</taxon>
        <taxon>Actinomycetes</taxon>
        <taxon>Kitasatosporales</taxon>
        <taxon>Streptomycetaceae</taxon>
        <taxon>Wenjunlia</taxon>
    </lineage>
</organism>
<name>A0A0T6LNA7_WENVI</name>
<dbReference type="Proteomes" id="UP000050867">
    <property type="component" value="Unassembled WGS sequence"/>
</dbReference>
<dbReference type="eggNOG" id="ENOG502ZCPR">
    <property type="taxonomic scope" value="Bacteria"/>
</dbReference>
<feature type="region of interest" description="Disordered" evidence="1">
    <location>
        <begin position="52"/>
        <end position="73"/>
    </location>
</feature>
<feature type="signal peptide" evidence="2">
    <location>
        <begin position="1"/>
        <end position="20"/>
    </location>
</feature>
<comment type="caution">
    <text evidence="3">The sequence shown here is derived from an EMBL/GenBank/DDBJ whole genome shotgun (WGS) entry which is preliminary data.</text>
</comment>
<feature type="chain" id="PRO_5039023972" description="Small secreted protein" evidence="2">
    <location>
        <begin position="21"/>
        <end position="200"/>
    </location>
</feature>
<dbReference type="PROSITE" id="PS51257">
    <property type="entry name" value="PROKAR_LIPOPROTEIN"/>
    <property type="match status" value="1"/>
</dbReference>
<dbReference type="AlphaFoldDB" id="A0A0T6LNA7"/>
<keyword evidence="2" id="KW-0732">Signal</keyword>